<gene>
    <name evidence="1" type="ORF">RISK_000586</name>
</gene>
<dbReference type="Proteomes" id="UP000036367">
    <property type="component" value="Unassembled WGS sequence"/>
</dbReference>
<dbReference type="PATRIC" id="fig|595434.4.peg.568"/>
<dbReference type="AlphaFoldDB" id="A0A0J1BM26"/>
<dbReference type="STRING" id="595434.RISK_000586"/>
<proteinExistence type="predicted"/>
<dbReference type="EMBL" id="LECT01000006">
    <property type="protein sequence ID" value="KLU07508.1"/>
    <property type="molecule type" value="Genomic_DNA"/>
</dbReference>
<accession>A0A0J1BM26</accession>
<sequence length="105" mass="11512">MTPELPYTIQKKISYGRSGSSQPQPIEDLPTHPVFGGCIVWPDNKSPIGLGDDMPSKASPTVLLDRSVVTLTDTRGFRCHCGADIGFQSSFHGTWRSWNSPQPPQ</sequence>
<protein>
    <submittedName>
        <fullName evidence="1">Uncharacterized protein</fullName>
    </submittedName>
</protein>
<comment type="caution">
    <text evidence="1">The sequence shown here is derived from an EMBL/GenBank/DDBJ whole genome shotgun (WGS) entry which is preliminary data.</text>
</comment>
<keyword evidence="2" id="KW-1185">Reference proteome</keyword>
<evidence type="ECO:0000313" key="2">
    <source>
        <dbReference type="Proteomes" id="UP000036367"/>
    </source>
</evidence>
<organism evidence="1 2">
    <name type="scientific">Rhodopirellula islandica</name>
    <dbReference type="NCBI Taxonomy" id="595434"/>
    <lineage>
        <taxon>Bacteria</taxon>
        <taxon>Pseudomonadati</taxon>
        <taxon>Planctomycetota</taxon>
        <taxon>Planctomycetia</taxon>
        <taxon>Pirellulales</taxon>
        <taxon>Pirellulaceae</taxon>
        <taxon>Rhodopirellula</taxon>
    </lineage>
</organism>
<evidence type="ECO:0000313" key="1">
    <source>
        <dbReference type="EMBL" id="KLU07508.1"/>
    </source>
</evidence>
<name>A0A0J1BM26_RHOIS</name>
<reference evidence="1" key="1">
    <citation type="submission" date="2015-05" db="EMBL/GenBank/DDBJ databases">
        <title>Permanent draft genome of Rhodopirellula islandicus K833.</title>
        <authorList>
            <person name="Kizina J."/>
            <person name="Richter M."/>
            <person name="Glockner F.O."/>
            <person name="Harder J."/>
        </authorList>
    </citation>
    <scope>NUCLEOTIDE SEQUENCE [LARGE SCALE GENOMIC DNA]</scope>
    <source>
        <strain evidence="1">K833</strain>
    </source>
</reference>